<accession>A0A8H8X079</accession>
<dbReference type="KEGG" id="mind:mvi_60500"/>
<dbReference type="AlphaFoldDB" id="A0A8H8X079"/>
<name>A0A8H8X079_9HYPH</name>
<feature type="region of interest" description="Disordered" evidence="1">
    <location>
        <begin position="69"/>
        <end position="112"/>
    </location>
</feature>
<feature type="compositionally biased region" description="Basic and acidic residues" evidence="1">
    <location>
        <begin position="72"/>
        <end position="82"/>
    </location>
</feature>
<reference evidence="2" key="1">
    <citation type="submission" date="2020-11" db="EMBL/GenBank/DDBJ databases">
        <title>Complete genome sequence of a novel pathogenic Methylobacterium strain isolated from rice in Vietnam.</title>
        <authorList>
            <person name="Lai K."/>
            <person name="Okazaki S."/>
            <person name="Higashi K."/>
            <person name="Mori H."/>
            <person name="Toyoda A."/>
            <person name="Kurokawa K."/>
        </authorList>
    </citation>
    <scope>NUCLEOTIDE SEQUENCE</scope>
    <source>
        <strain evidence="2">VL1</strain>
        <plasmid evidence="2">pVL1_1</plasmid>
    </source>
</reference>
<dbReference type="Proteomes" id="UP000663508">
    <property type="component" value="Plasmid pVL1_1"/>
</dbReference>
<keyword evidence="2" id="KW-0614">Plasmid</keyword>
<dbReference type="EMBL" id="AP024146">
    <property type="protein sequence ID" value="BCM87589.1"/>
    <property type="molecule type" value="Genomic_DNA"/>
</dbReference>
<evidence type="ECO:0000313" key="3">
    <source>
        <dbReference type="Proteomes" id="UP000663508"/>
    </source>
</evidence>
<geneLocation type="plasmid" evidence="2 3">
    <name>pVL1_1</name>
</geneLocation>
<evidence type="ECO:0000313" key="2">
    <source>
        <dbReference type="EMBL" id="BCM87589.1"/>
    </source>
</evidence>
<gene>
    <name evidence="2" type="ORF">mvi_60500</name>
</gene>
<proteinExistence type="predicted"/>
<organism evidence="2 3">
    <name type="scientific">Methylobacterium indicum</name>
    <dbReference type="NCBI Taxonomy" id="1775910"/>
    <lineage>
        <taxon>Bacteria</taxon>
        <taxon>Pseudomonadati</taxon>
        <taxon>Pseudomonadota</taxon>
        <taxon>Alphaproteobacteria</taxon>
        <taxon>Hyphomicrobiales</taxon>
        <taxon>Methylobacteriaceae</taxon>
        <taxon>Methylobacterium</taxon>
    </lineage>
</organism>
<sequence>MPAIRDLLRLVSTDACTSGILGRAIPCDEFDIGVPFEPSASVGAVLREEVDHMVTVEVDADRTVVAALPDRPTVDPDPDRSGRVGHRQAGNEPQHGRAACRHVQVREETRAA</sequence>
<protein>
    <submittedName>
        <fullName evidence="2">Uncharacterized protein</fullName>
    </submittedName>
</protein>
<evidence type="ECO:0000256" key="1">
    <source>
        <dbReference type="SAM" id="MobiDB-lite"/>
    </source>
</evidence>